<feature type="compositionally biased region" description="Basic residues" evidence="1">
    <location>
        <begin position="8"/>
        <end position="17"/>
    </location>
</feature>
<feature type="region of interest" description="Disordered" evidence="1">
    <location>
        <begin position="1"/>
        <end position="27"/>
    </location>
</feature>
<reference evidence="2" key="1">
    <citation type="submission" date="2018-11" db="EMBL/GenBank/DDBJ databases">
        <authorList>
            <consortium name="Pathogen Informatics"/>
        </authorList>
    </citation>
    <scope>NUCLEOTIDE SEQUENCE</scope>
</reference>
<proteinExistence type="predicted"/>
<sequence length="107" mass="12424">MRQVKTGRFGRKIHPPPRLRDRIQPNDPSSELFLSLNMPGTPAFTQVSRQKLHFELNQPDFRFSRPSPAPEPNNLSLVDSPADSTFDSHSRPRRQAAFRWCSWARVR</sequence>
<dbReference type="EMBL" id="CAAALY010079300">
    <property type="protein sequence ID" value="VEL26295.1"/>
    <property type="molecule type" value="Genomic_DNA"/>
</dbReference>
<gene>
    <name evidence="2" type="ORF">PXEA_LOCUS19735</name>
</gene>
<protein>
    <submittedName>
        <fullName evidence="2">Uncharacterized protein</fullName>
    </submittedName>
</protein>
<evidence type="ECO:0000313" key="3">
    <source>
        <dbReference type="Proteomes" id="UP000784294"/>
    </source>
</evidence>
<feature type="compositionally biased region" description="Polar residues" evidence="1">
    <location>
        <begin position="73"/>
        <end position="87"/>
    </location>
</feature>
<name>A0A448X2S5_9PLAT</name>
<comment type="caution">
    <text evidence="2">The sequence shown here is derived from an EMBL/GenBank/DDBJ whole genome shotgun (WGS) entry which is preliminary data.</text>
</comment>
<evidence type="ECO:0000256" key="1">
    <source>
        <dbReference type="SAM" id="MobiDB-lite"/>
    </source>
</evidence>
<keyword evidence="3" id="KW-1185">Reference proteome</keyword>
<dbReference type="Proteomes" id="UP000784294">
    <property type="component" value="Unassembled WGS sequence"/>
</dbReference>
<feature type="region of interest" description="Disordered" evidence="1">
    <location>
        <begin position="60"/>
        <end position="91"/>
    </location>
</feature>
<accession>A0A448X2S5</accession>
<organism evidence="2 3">
    <name type="scientific">Protopolystoma xenopodis</name>
    <dbReference type="NCBI Taxonomy" id="117903"/>
    <lineage>
        <taxon>Eukaryota</taxon>
        <taxon>Metazoa</taxon>
        <taxon>Spiralia</taxon>
        <taxon>Lophotrochozoa</taxon>
        <taxon>Platyhelminthes</taxon>
        <taxon>Monogenea</taxon>
        <taxon>Polyopisthocotylea</taxon>
        <taxon>Polystomatidea</taxon>
        <taxon>Polystomatidae</taxon>
        <taxon>Protopolystoma</taxon>
    </lineage>
</organism>
<dbReference type="AlphaFoldDB" id="A0A448X2S5"/>
<evidence type="ECO:0000313" key="2">
    <source>
        <dbReference type="EMBL" id="VEL26295.1"/>
    </source>
</evidence>